<evidence type="ECO:0000256" key="3">
    <source>
        <dbReference type="ARBA" id="ARBA00012142"/>
    </source>
</evidence>
<dbReference type="EMBL" id="MHKE01000005">
    <property type="protein sequence ID" value="OGY84673.1"/>
    <property type="molecule type" value="Genomic_DNA"/>
</dbReference>
<dbReference type="STRING" id="1798543.A2898_01025"/>
<comment type="caution">
    <text evidence="14">The sequence shown here is derived from an EMBL/GenBank/DDBJ whole genome shotgun (WGS) entry which is preliminary data.</text>
</comment>
<name>A0A1G2B648_9BACT</name>
<evidence type="ECO:0000313" key="14">
    <source>
        <dbReference type="EMBL" id="OGY84673.1"/>
    </source>
</evidence>
<protein>
    <recommendedName>
        <fullName evidence="3 12">Pyruvate kinase</fullName>
        <ecNumber evidence="3 12">2.7.1.40</ecNumber>
    </recommendedName>
</protein>
<dbReference type="InterPro" id="IPR015806">
    <property type="entry name" value="Pyrv_Knase_insert_dom_sf"/>
</dbReference>
<comment type="similarity">
    <text evidence="2 12">Belongs to the pyruvate kinase family.</text>
</comment>
<dbReference type="Gene3D" id="2.40.33.10">
    <property type="entry name" value="PK beta-barrel domain-like"/>
    <property type="match status" value="1"/>
</dbReference>
<evidence type="ECO:0000256" key="12">
    <source>
        <dbReference type="RuleBase" id="RU000504"/>
    </source>
</evidence>
<keyword evidence="5" id="KW-0479">Metal-binding</keyword>
<evidence type="ECO:0000256" key="11">
    <source>
        <dbReference type="ARBA" id="ARBA00023317"/>
    </source>
</evidence>
<dbReference type="InterPro" id="IPR015793">
    <property type="entry name" value="Pyrv_Knase_brl"/>
</dbReference>
<keyword evidence="4 12" id="KW-0808">Transferase</keyword>
<dbReference type="EC" id="2.7.1.40" evidence="3 12"/>
<dbReference type="GO" id="GO:0004743">
    <property type="term" value="F:pyruvate kinase activity"/>
    <property type="evidence" value="ECO:0007669"/>
    <property type="project" value="UniProtKB-EC"/>
</dbReference>
<dbReference type="InterPro" id="IPR001697">
    <property type="entry name" value="Pyr_Knase"/>
</dbReference>
<accession>A0A1G2B648</accession>
<dbReference type="InterPro" id="IPR040442">
    <property type="entry name" value="Pyrv_kinase-like_dom_sf"/>
</dbReference>
<gene>
    <name evidence="14" type="ORF">A2898_01025</name>
</gene>
<dbReference type="GO" id="GO:0030955">
    <property type="term" value="F:potassium ion binding"/>
    <property type="evidence" value="ECO:0007669"/>
    <property type="project" value="InterPro"/>
</dbReference>
<dbReference type="GO" id="GO:0000287">
    <property type="term" value="F:magnesium ion binding"/>
    <property type="evidence" value="ECO:0007669"/>
    <property type="project" value="InterPro"/>
</dbReference>
<dbReference type="Proteomes" id="UP000179164">
    <property type="component" value="Unassembled WGS sequence"/>
</dbReference>
<keyword evidence="11" id="KW-0670">Pyruvate</keyword>
<dbReference type="SUPFAM" id="SSF50800">
    <property type="entry name" value="PK beta-barrel domain-like"/>
    <property type="match status" value="1"/>
</dbReference>
<sequence>MFIVATISKNSYPAEKIREIIDAGAEVLRFNFSHGSPDEMYERVLVAKNVIREAGKEGTVKIMADLPGDKLRLGKYEPTNVPVHAGDTIRFKSGGTTPDPHTFVPVDVHALGTIVKPGQEISVADGDLRFRIKDIVSDESCTAVALNAGEIPSMKAFNIGQGVDSLNHLTKRTVAHMAKLSEMNPDWVALSFVNSAAFVEKARTMLKEKMHTDALPPLVAKIETLQAVERIDEIAQSVDVLMVARGDLAITAPYELLGIYQKKIVRAAKRAGKPVIVSTQILDSLVTHLVPTRSEILDLTNIVLDGADGIMFAKETGISPTPGYSVKVARKIIEAVEKNRDDM</sequence>
<evidence type="ECO:0000259" key="13">
    <source>
        <dbReference type="Pfam" id="PF00224"/>
    </source>
</evidence>
<evidence type="ECO:0000256" key="10">
    <source>
        <dbReference type="ARBA" id="ARBA00023152"/>
    </source>
</evidence>
<keyword evidence="7 12" id="KW-0418">Kinase</keyword>
<evidence type="ECO:0000313" key="15">
    <source>
        <dbReference type="Proteomes" id="UP000179164"/>
    </source>
</evidence>
<keyword evidence="10 12" id="KW-0324">Glycolysis</keyword>
<keyword evidence="6" id="KW-0547">Nucleotide-binding</keyword>
<dbReference type="GO" id="GO:0005524">
    <property type="term" value="F:ATP binding"/>
    <property type="evidence" value="ECO:0007669"/>
    <property type="project" value="UniProtKB-KW"/>
</dbReference>
<proteinExistence type="inferred from homology"/>
<organism evidence="14 15">
    <name type="scientific">Candidatus Kerfeldbacteria bacterium RIFCSPLOWO2_01_FULL_48_11</name>
    <dbReference type="NCBI Taxonomy" id="1798543"/>
    <lineage>
        <taxon>Bacteria</taxon>
        <taxon>Candidatus Kerfeldiibacteriota</taxon>
    </lineage>
</organism>
<evidence type="ECO:0000256" key="2">
    <source>
        <dbReference type="ARBA" id="ARBA00008663"/>
    </source>
</evidence>
<dbReference type="AlphaFoldDB" id="A0A1G2B648"/>
<dbReference type="PRINTS" id="PR01050">
    <property type="entry name" value="PYRUVTKNASE"/>
</dbReference>
<evidence type="ECO:0000256" key="8">
    <source>
        <dbReference type="ARBA" id="ARBA00022840"/>
    </source>
</evidence>
<dbReference type="InterPro" id="IPR011037">
    <property type="entry name" value="Pyrv_Knase-like_insert_dom_sf"/>
</dbReference>
<evidence type="ECO:0000256" key="1">
    <source>
        <dbReference type="ARBA" id="ARBA00004997"/>
    </source>
</evidence>
<feature type="domain" description="Pyruvate kinase barrel" evidence="13">
    <location>
        <begin position="3"/>
        <end position="318"/>
    </location>
</feature>
<dbReference type="GO" id="GO:0016301">
    <property type="term" value="F:kinase activity"/>
    <property type="evidence" value="ECO:0007669"/>
    <property type="project" value="UniProtKB-KW"/>
</dbReference>
<evidence type="ECO:0000256" key="7">
    <source>
        <dbReference type="ARBA" id="ARBA00022777"/>
    </source>
</evidence>
<reference evidence="14 15" key="1">
    <citation type="journal article" date="2016" name="Nat. Commun.">
        <title>Thousands of microbial genomes shed light on interconnected biogeochemical processes in an aquifer system.</title>
        <authorList>
            <person name="Anantharaman K."/>
            <person name="Brown C.T."/>
            <person name="Hug L.A."/>
            <person name="Sharon I."/>
            <person name="Castelle C.J."/>
            <person name="Probst A.J."/>
            <person name="Thomas B.C."/>
            <person name="Singh A."/>
            <person name="Wilkins M.J."/>
            <person name="Karaoz U."/>
            <person name="Brodie E.L."/>
            <person name="Williams K.H."/>
            <person name="Hubbard S.S."/>
            <person name="Banfield J.F."/>
        </authorList>
    </citation>
    <scope>NUCLEOTIDE SEQUENCE [LARGE SCALE GENOMIC DNA]</scope>
</reference>
<evidence type="ECO:0000256" key="9">
    <source>
        <dbReference type="ARBA" id="ARBA00022842"/>
    </source>
</evidence>
<dbReference type="InterPro" id="IPR015813">
    <property type="entry name" value="Pyrv/PenolPyrv_kinase-like_dom"/>
</dbReference>
<evidence type="ECO:0000256" key="4">
    <source>
        <dbReference type="ARBA" id="ARBA00022679"/>
    </source>
</evidence>
<evidence type="ECO:0000256" key="5">
    <source>
        <dbReference type="ARBA" id="ARBA00022723"/>
    </source>
</evidence>
<dbReference type="Gene3D" id="3.20.20.60">
    <property type="entry name" value="Phosphoenolpyruvate-binding domains"/>
    <property type="match status" value="1"/>
</dbReference>
<comment type="pathway">
    <text evidence="1 12">Carbohydrate degradation; glycolysis; pyruvate from D-glyceraldehyde 3-phosphate: step 5/5.</text>
</comment>
<comment type="catalytic activity">
    <reaction evidence="12">
        <text>pyruvate + ATP = phosphoenolpyruvate + ADP + H(+)</text>
        <dbReference type="Rhea" id="RHEA:18157"/>
        <dbReference type="ChEBI" id="CHEBI:15361"/>
        <dbReference type="ChEBI" id="CHEBI:15378"/>
        <dbReference type="ChEBI" id="CHEBI:30616"/>
        <dbReference type="ChEBI" id="CHEBI:58702"/>
        <dbReference type="ChEBI" id="CHEBI:456216"/>
        <dbReference type="EC" id="2.7.1.40"/>
    </reaction>
</comment>
<keyword evidence="8" id="KW-0067">ATP-binding</keyword>
<dbReference type="Pfam" id="PF00224">
    <property type="entry name" value="PK"/>
    <property type="match status" value="1"/>
</dbReference>
<dbReference type="PANTHER" id="PTHR11817">
    <property type="entry name" value="PYRUVATE KINASE"/>
    <property type="match status" value="1"/>
</dbReference>
<keyword evidence="9 12" id="KW-0460">Magnesium</keyword>
<dbReference type="UniPathway" id="UPA00109">
    <property type="reaction ID" value="UER00188"/>
</dbReference>
<evidence type="ECO:0000256" key="6">
    <source>
        <dbReference type="ARBA" id="ARBA00022741"/>
    </source>
</evidence>
<dbReference type="SUPFAM" id="SSF51621">
    <property type="entry name" value="Phosphoenolpyruvate/pyruvate domain"/>
    <property type="match status" value="1"/>
</dbReference>